<evidence type="ECO:0000259" key="2">
    <source>
        <dbReference type="Pfam" id="PF10474"/>
    </source>
</evidence>
<proteinExistence type="predicted"/>
<feature type="domain" description="Syndetin C-terminal" evidence="2">
    <location>
        <begin position="1331"/>
        <end position="1526"/>
    </location>
</feature>
<feature type="compositionally biased region" description="Polar residues" evidence="1">
    <location>
        <begin position="309"/>
        <end position="318"/>
    </location>
</feature>
<dbReference type="eggNOG" id="ENOG502SWVK">
    <property type="taxonomic scope" value="Eukaryota"/>
</dbReference>
<dbReference type="EMBL" id="CM000641">
    <property type="protein sequence ID" value="EED93374.1"/>
    <property type="molecule type" value="Genomic_DNA"/>
</dbReference>
<accession>B8BZL7</accession>
<evidence type="ECO:0000313" key="4">
    <source>
        <dbReference type="Proteomes" id="UP000001449"/>
    </source>
</evidence>
<dbReference type="STRING" id="35128.B8BZL7"/>
<evidence type="ECO:0000313" key="3">
    <source>
        <dbReference type="EMBL" id="EED93374.1"/>
    </source>
</evidence>
<evidence type="ECO:0000256" key="1">
    <source>
        <dbReference type="SAM" id="MobiDB-lite"/>
    </source>
</evidence>
<gene>
    <name evidence="3" type="ORF">THAPSDRAFT_22308</name>
</gene>
<dbReference type="GO" id="GO:0000149">
    <property type="term" value="F:SNARE binding"/>
    <property type="evidence" value="ECO:0000318"/>
    <property type="project" value="GO_Central"/>
</dbReference>
<sequence>MSTRTPQDKRTPLRGATPRALLSRLCNASFGAGAEKTNDDTNVASVRQDAVDDEWSTNIDDVEAAFGNNLDRILENQDFTSRMSEGDDTSDYDGEGIYDICTTIDESMQGLHTCLQTNERVKIRQSTTIMPYEYDWMLDGYECQSDDGLSPASKSRRRQFGDAALDQPLGMMELEDPSFATTPGSSKDSILDENEGVVTFADFSQLELDDHPGAAVASANNGEGDNDWSGFVSAEILVPKHSKQATDGIPQYSTGEDNSESAGFRPPSSIEQLTNHLDTELSMTIEQCLAQSPSLSTSTSGEDNDSDDMQSPSRSCTNMTSKLAVELSQVVGDSDLELETQQTDTHHQQSLLMSSTLLESLPMPLPDTSTDNVASFTFRIQQAHLSAKARGKSERHINTQQEDEQLEEKLIDTIHSSYYHSDGYDIVLDEMLNVPWPFHVAHLDEPWLETDVDTDDSDNFNDLNFDSYISNRLSQLDYAHGEVMNLLLSRVSQKEEAIDAGTEQILAAELDVATAVMYANASRECLHRAMEGYPVMDEYSLQTINYDAVSGGFAVVQYSDSRDKLRYLLETIDRISGIRNQELQFWNKIQNLIPPTHYETLINDARRLKELNCGEEVLLMPCLESMRVRIDSLPDVLRGSVEESLAELFRCILKADANLQVDFEQYASLYETLIGAWVACFQLRENDAVNIARLSNSIAAEWSGCVLKVLCFEIAKAYACSFIDSSDGDGEAGGIDKAKNEVENVKFNSKDESEMEALSQKLQAIQLGVDPNRSILSSSFFHLASRLVEAMSLYSLLLQWHESLLTKATELASAQGITDISYGNLQDEVGDTSSQNATMSTISSDQQSSSECDGDSSDEPSVGCVPESLEFKKSPSSSLQLFNKIMQKNMQSNVGSIRHLLYTYCESTLVKLFEAYSSGPSSSLRSGESSMDLALRNLSAIDTVKNQFISFAKYFLGSVEDDDAGICIPLDNELSKLYRGHLRTVHIEAMKTTGTLLRHETWQLTSVDLPQRTINLDNDEKKCMCSHTDQGCGDCSGQNTTMTAIYEAVCNHLSEFIQNNSASSDKLLITTRAVRNGYKLCDWFKEYLDTTTASDHATTPYIFPQQLRECVGLASKEFAACVLEFAERKSCGELCLSLLTQSCMNGLVKWTGRLIAVGNALPSVANDVSYAITTLFDLYILTVFRMCARNSRNEDVLVGLRRGSSSFDGSNGVKSNSVSLTIEADICAPLPREVRVFEPVQHFVTTGRSRLENIVNLDRFESANDMGVLSPRSLNELKNASRRLEKDTGAAASCLFAAILIDVASKAFQKSIGSANEESFDSEEESCRIDSLETYALDAISMAPLLTQQSCRLACVHSISGKELIFQIICVGKAWEDRDIMEHSNAYVDDLLERCGEIWGHLSSSSLPQSVLKYVWNQLVRSAFLTLQEGFSKISNCSTEGRSLMSMDLATLSHGLISDTIKANLEEAYPTISPPPDSCREEVMRYVDAFIKVFYYPDEDTLDWIRENAGNYHFEHSLSLVTVKCASGCEGSSFWAARKDVVREIYRELKL</sequence>
<dbReference type="InterPro" id="IPR019514">
    <property type="entry name" value="Syndetin_C"/>
</dbReference>
<dbReference type="PANTHER" id="PTHR13258">
    <property type="entry name" value="SYNDETIN"/>
    <property type="match status" value="1"/>
</dbReference>
<dbReference type="HOGENOM" id="CLU_249062_0_0_1"/>
<protein>
    <recommendedName>
        <fullName evidence="2">Syndetin C-terminal domain-containing protein</fullName>
    </recommendedName>
</protein>
<feature type="region of interest" description="Disordered" evidence="1">
    <location>
        <begin position="290"/>
        <end position="318"/>
    </location>
</feature>
<reference evidence="3 4" key="2">
    <citation type="journal article" date="2008" name="Nature">
        <title>The Phaeodactylum genome reveals the evolutionary history of diatom genomes.</title>
        <authorList>
            <person name="Bowler C."/>
            <person name="Allen A.E."/>
            <person name="Badger J.H."/>
            <person name="Grimwood J."/>
            <person name="Jabbari K."/>
            <person name="Kuo A."/>
            <person name="Maheswari U."/>
            <person name="Martens C."/>
            <person name="Maumus F."/>
            <person name="Otillar R.P."/>
            <person name="Rayko E."/>
            <person name="Salamov A."/>
            <person name="Vandepoele K."/>
            <person name="Beszteri B."/>
            <person name="Gruber A."/>
            <person name="Heijde M."/>
            <person name="Katinka M."/>
            <person name="Mock T."/>
            <person name="Valentin K."/>
            <person name="Verret F."/>
            <person name="Berges J.A."/>
            <person name="Brownlee C."/>
            <person name="Cadoret J.P."/>
            <person name="Chiovitti A."/>
            <person name="Choi C.J."/>
            <person name="Coesel S."/>
            <person name="De Martino A."/>
            <person name="Detter J.C."/>
            <person name="Durkin C."/>
            <person name="Falciatore A."/>
            <person name="Fournet J."/>
            <person name="Haruta M."/>
            <person name="Huysman M.J."/>
            <person name="Jenkins B.D."/>
            <person name="Jiroutova K."/>
            <person name="Jorgensen R.E."/>
            <person name="Joubert Y."/>
            <person name="Kaplan A."/>
            <person name="Kroger N."/>
            <person name="Kroth P.G."/>
            <person name="La Roche J."/>
            <person name="Lindquist E."/>
            <person name="Lommer M."/>
            <person name="Martin-Jezequel V."/>
            <person name="Lopez P.J."/>
            <person name="Lucas S."/>
            <person name="Mangogna M."/>
            <person name="McGinnis K."/>
            <person name="Medlin L.K."/>
            <person name="Montsant A."/>
            <person name="Oudot-Le Secq M.P."/>
            <person name="Napoli C."/>
            <person name="Obornik M."/>
            <person name="Parker M.S."/>
            <person name="Petit J.L."/>
            <person name="Porcel B.M."/>
            <person name="Poulsen N."/>
            <person name="Robison M."/>
            <person name="Rychlewski L."/>
            <person name="Rynearson T.A."/>
            <person name="Schmutz J."/>
            <person name="Shapiro H."/>
            <person name="Siaut M."/>
            <person name="Stanley M."/>
            <person name="Sussman M.R."/>
            <person name="Taylor A.R."/>
            <person name="Vardi A."/>
            <person name="von Dassow P."/>
            <person name="Vyverman W."/>
            <person name="Willis A."/>
            <person name="Wyrwicz L.S."/>
            <person name="Rokhsar D.S."/>
            <person name="Weissenbach J."/>
            <person name="Armbrust E.V."/>
            <person name="Green B.R."/>
            <person name="Van de Peer Y."/>
            <person name="Grigoriev I.V."/>
        </authorList>
    </citation>
    <scope>NUCLEOTIDE SEQUENCE [LARGE SCALE GENOMIC DNA]</scope>
    <source>
        <strain evidence="3 4">CCMP1335</strain>
    </source>
</reference>
<dbReference type="GO" id="GO:0005829">
    <property type="term" value="C:cytosol"/>
    <property type="evidence" value="ECO:0007669"/>
    <property type="project" value="GOC"/>
</dbReference>
<dbReference type="PANTHER" id="PTHR13258:SF0">
    <property type="entry name" value="SYNDETIN"/>
    <property type="match status" value="1"/>
</dbReference>
<dbReference type="GO" id="GO:1990745">
    <property type="term" value="C:EARP complex"/>
    <property type="evidence" value="ECO:0000318"/>
    <property type="project" value="GO_Central"/>
</dbReference>
<keyword evidence="4" id="KW-1185">Reference proteome</keyword>
<dbReference type="RefSeq" id="XP_002289837.1">
    <property type="nucleotide sequence ID" value="XM_002289801.1"/>
</dbReference>
<feature type="compositionally biased region" description="Polar residues" evidence="1">
    <location>
        <begin position="831"/>
        <end position="842"/>
    </location>
</feature>
<dbReference type="Proteomes" id="UP000001449">
    <property type="component" value="Chromosome 4"/>
</dbReference>
<organism evidence="3 4">
    <name type="scientific">Thalassiosira pseudonana</name>
    <name type="common">Marine diatom</name>
    <name type="synonym">Cyclotella nana</name>
    <dbReference type="NCBI Taxonomy" id="35128"/>
    <lineage>
        <taxon>Eukaryota</taxon>
        <taxon>Sar</taxon>
        <taxon>Stramenopiles</taxon>
        <taxon>Ochrophyta</taxon>
        <taxon>Bacillariophyta</taxon>
        <taxon>Coscinodiscophyceae</taxon>
        <taxon>Thalassiosirophycidae</taxon>
        <taxon>Thalassiosirales</taxon>
        <taxon>Thalassiosiraceae</taxon>
        <taxon>Thalassiosira</taxon>
    </lineage>
</organism>
<dbReference type="Pfam" id="PF10474">
    <property type="entry name" value="Syndetin_C"/>
    <property type="match status" value="1"/>
</dbReference>
<feature type="region of interest" description="Disordered" evidence="1">
    <location>
        <begin position="242"/>
        <end position="270"/>
    </location>
</feature>
<dbReference type="GO" id="GO:0032456">
    <property type="term" value="P:endocytic recycling"/>
    <property type="evidence" value="ECO:0000318"/>
    <property type="project" value="GO_Central"/>
</dbReference>
<name>B8BZL7_THAPS</name>
<reference evidence="3 4" key="1">
    <citation type="journal article" date="2004" name="Science">
        <title>The genome of the diatom Thalassiosira pseudonana: ecology, evolution, and metabolism.</title>
        <authorList>
            <person name="Armbrust E.V."/>
            <person name="Berges J.A."/>
            <person name="Bowler C."/>
            <person name="Green B.R."/>
            <person name="Martinez D."/>
            <person name="Putnam N.H."/>
            <person name="Zhou S."/>
            <person name="Allen A.E."/>
            <person name="Apt K.E."/>
            <person name="Bechner M."/>
            <person name="Brzezinski M.A."/>
            <person name="Chaal B.K."/>
            <person name="Chiovitti A."/>
            <person name="Davis A.K."/>
            <person name="Demarest M.S."/>
            <person name="Detter J.C."/>
            <person name="Glavina T."/>
            <person name="Goodstein D."/>
            <person name="Hadi M.Z."/>
            <person name="Hellsten U."/>
            <person name="Hildebrand M."/>
            <person name="Jenkins B.D."/>
            <person name="Jurka J."/>
            <person name="Kapitonov V.V."/>
            <person name="Kroger N."/>
            <person name="Lau W.W."/>
            <person name="Lane T.W."/>
            <person name="Larimer F.W."/>
            <person name="Lippmeier J.C."/>
            <person name="Lucas S."/>
            <person name="Medina M."/>
            <person name="Montsant A."/>
            <person name="Obornik M."/>
            <person name="Parker M.S."/>
            <person name="Palenik B."/>
            <person name="Pazour G.J."/>
            <person name="Richardson P.M."/>
            <person name="Rynearson T.A."/>
            <person name="Saito M.A."/>
            <person name="Schwartz D.C."/>
            <person name="Thamatrakoln K."/>
            <person name="Valentin K."/>
            <person name="Vardi A."/>
            <person name="Wilkerson F.P."/>
            <person name="Rokhsar D.S."/>
        </authorList>
    </citation>
    <scope>NUCLEOTIDE SEQUENCE [LARGE SCALE GENOMIC DNA]</scope>
    <source>
        <strain evidence="3 4">CCMP1335</strain>
    </source>
</reference>
<dbReference type="GeneID" id="7446117"/>
<dbReference type="GO" id="GO:0042147">
    <property type="term" value="P:retrograde transport, endosome to Golgi"/>
    <property type="evidence" value="ECO:0007669"/>
    <property type="project" value="InterPro"/>
</dbReference>
<dbReference type="PaxDb" id="35128-Thaps22308"/>
<feature type="region of interest" description="Disordered" evidence="1">
    <location>
        <begin position="828"/>
        <end position="866"/>
    </location>
</feature>
<dbReference type="InParanoid" id="B8BZL7"/>
<feature type="compositionally biased region" description="Polar residues" evidence="1">
    <location>
        <begin position="290"/>
        <end position="301"/>
    </location>
</feature>
<dbReference type="OMA" id="TIEADIC"/>
<dbReference type="KEGG" id="tps:THAPSDRAFT_22308"/>
<dbReference type="InterPro" id="IPR040047">
    <property type="entry name" value="VPS50"/>
</dbReference>